<name>E3SMC7_9CAUD</name>
<dbReference type="Proteomes" id="UP000006529">
    <property type="component" value="Segment"/>
</dbReference>
<dbReference type="GeneID" id="11538049"/>
<gene>
    <name evidence="1" type="ORF">CYOG_00001</name>
</gene>
<dbReference type="EMBL" id="GU071100">
    <property type="protein sequence ID" value="ADP00022.1"/>
    <property type="molecule type" value="Genomic_DNA"/>
</dbReference>
<accession>E3SMC7</accession>
<proteinExistence type="predicted"/>
<reference evidence="1 2" key="1">
    <citation type="submission" date="2009-10" db="EMBL/GenBank/DDBJ databases">
        <title>The Genome Sequence of Cyanophage 9515-10a.</title>
        <authorList>
            <consortium name="The Broad Institute Genome Sequencing Platform"/>
            <person name="Henn M.R."/>
            <person name="Sullivan M.S."/>
            <person name="Osburne M.S."/>
            <person name="Levin J."/>
            <person name="Malboeuf C."/>
            <person name="Casali M."/>
            <person name="Russ C."/>
            <person name="Lennon N."/>
            <person name="Erlich R."/>
            <person name="Young S.K."/>
            <person name="Koehrsen M."/>
            <person name="Yandava C."/>
            <person name="Zeng Q."/>
            <person name="Alvarado L."/>
            <person name="Anderson S."/>
            <person name="Berlin A."/>
            <person name="Borenstein D."/>
            <person name="Chen Z."/>
            <person name="Engels R."/>
            <person name="Freedman E."/>
            <person name="Gellesch M."/>
            <person name="Goldberg J."/>
            <person name="Green L."/>
            <person name="Griggs A."/>
            <person name="Gujja S."/>
            <person name="Heiman D."/>
            <person name="Hepburn T."/>
            <person name="Howarth C."/>
            <person name="Jen D."/>
            <person name="Larson L."/>
            <person name="Lewis B."/>
            <person name="Mehta T."/>
            <person name="Park D."/>
            <person name="Pearson M."/>
            <person name="Roberts A."/>
            <person name="Ryan E."/>
            <person name="Saif S."/>
            <person name="Shea T."/>
            <person name="Shenoy N."/>
            <person name="Sisk P."/>
            <person name="Stolte C."/>
            <person name="Sykes S."/>
            <person name="Walk T."/>
            <person name="White J."/>
            <person name="Yu Q."/>
            <person name="Coleman M.L."/>
            <person name="Huang K.H."/>
            <person name="Weigele P.R."/>
            <person name="DeFrancesco A.S."/>
            <person name="Kern S.E."/>
            <person name="Thompson L.R."/>
            <person name="Fu R."/>
            <person name="Hombeck B."/>
            <person name="Chisholm S.W."/>
            <person name="Haas B."/>
            <person name="Nusbaum C."/>
            <person name="Galagan J."/>
            <person name="Birren B."/>
        </authorList>
    </citation>
    <scope>NUCLEOTIDE SEQUENCE [LARGE SCALE GENOMIC DNA]</scope>
    <source>
        <strain evidence="1">9515-10a</strain>
    </source>
</reference>
<organism evidence="1 2">
    <name type="scientific">Cyanophage 9515-10a</name>
    <dbReference type="NCBI Taxonomy" id="444875"/>
    <lineage>
        <taxon>Viruses</taxon>
        <taxon>Duplodnaviria</taxon>
        <taxon>Heunggongvirae</taxon>
        <taxon>Uroviricota</taxon>
        <taxon>Caudoviricetes</taxon>
        <taxon>Autographivirales</taxon>
        <taxon>Sechaudvirinae</taxon>
        <taxon>Tangaroavirus</taxon>
        <taxon>Tangaroavirus tv951510a</taxon>
    </lineage>
</organism>
<dbReference type="RefSeq" id="YP_005087394.1">
    <property type="nucleotide sequence ID" value="NC_016657.1"/>
</dbReference>
<evidence type="ECO:0000313" key="1">
    <source>
        <dbReference type="EMBL" id="ADP00022.1"/>
    </source>
</evidence>
<keyword evidence="2" id="KW-1185">Reference proteome</keyword>
<sequence length="53" mass="5941">MKNQSSSTTYHVISVGRPMLIACTMTAILIASAAMLEQVAKNHHHRKNRPEHE</sequence>
<evidence type="ECO:0000313" key="2">
    <source>
        <dbReference type="Proteomes" id="UP000006529"/>
    </source>
</evidence>
<dbReference type="KEGG" id="vg:11538049"/>
<protein>
    <submittedName>
        <fullName evidence="1">Predicted protein</fullName>
    </submittedName>
</protein>
<feature type="non-terminal residue" evidence="1">
    <location>
        <position position="53"/>
    </location>
</feature>